<gene>
    <name evidence="3" type="ORF">OLC1_LOCUS24995</name>
</gene>
<feature type="chain" id="PRO_5043807625" evidence="1">
    <location>
        <begin position="21"/>
        <end position="335"/>
    </location>
</feature>
<name>A0AAV1BYF9_OLDCO</name>
<keyword evidence="1" id="KW-0732">Signal</keyword>
<feature type="signal peptide" evidence="1">
    <location>
        <begin position="1"/>
        <end position="20"/>
    </location>
</feature>
<feature type="domain" description="NERD" evidence="2">
    <location>
        <begin position="38"/>
        <end position="161"/>
    </location>
</feature>
<dbReference type="PROSITE" id="PS50965">
    <property type="entry name" value="NERD"/>
    <property type="match status" value="1"/>
</dbReference>
<organism evidence="3 4">
    <name type="scientific">Oldenlandia corymbosa var. corymbosa</name>
    <dbReference type="NCBI Taxonomy" id="529605"/>
    <lineage>
        <taxon>Eukaryota</taxon>
        <taxon>Viridiplantae</taxon>
        <taxon>Streptophyta</taxon>
        <taxon>Embryophyta</taxon>
        <taxon>Tracheophyta</taxon>
        <taxon>Spermatophyta</taxon>
        <taxon>Magnoliopsida</taxon>
        <taxon>eudicotyledons</taxon>
        <taxon>Gunneridae</taxon>
        <taxon>Pentapetalae</taxon>
        <taxon>asterids</taxon>
        <taxon>lamiids</taxon>
        <taxon>Gentianales</taxon>
        <taxon>Rubiaceae</taxon>
        <taxon>Rubioideae</taxon>
        <taxon>Spermacoceae</taxon>
        <taxon>Hedyotis-Oldenlandia complex</taxon>
        <taxon>Oldenlandia</taxon>
    </lineage>
</organism>
<evidence type="ECO:0000256" key="1">
    <source>
        <dbReference type="SAM" id="SignalP"/>
    </source>
</evidence>
<evidence type="ECO:0000313" key="4">
    <source>
        <dbReference type="Proteomes" id="UP001161247"/>
    </source>
</evidence>
<evidence type="ECO:0000313" key="3">
    <source>
        <dbReference type="EMBL" id="CAI9087062.1"/>
    </source>
</evidence>
<evidence type="ECO:0000259" key="2">
    <source>
        <dbReference type="PROSITE" id="PS50965"/>
    </source>
</evidence>
<sequence>MWVELICGLVIFRLLKRFFSDDSGDLAGDTSKSLRDAAEATALFAVADRLQSLYGGKAYVGLHIPDPDSASRRNIDIVLVTNRELVVISVVNLSGTVSIDRNDSSWICSPSLSASGHQPGDQRFPDPLAEIKQQVSILESYLEQRGLSLFEGYLSYKVICPNPDFRIMGSNLLPPEIVTYDQWTQQKSDTKSLLSGWIKGAFGGGKKDLQAFQEKLHLILGTAPMWDRLELKGNKLIFGEFVEFKGKQDDIQALRNIRRSKVGRLIIQKASMFNLARSTLQVLYSPRDYRGEATSSSEWKEVTVRSKTEVLFQPKSSTKIHKYKLSSVTTMTLSA</sequence>
<dbReference type="Pfam" id="PF08378">
    <property type="entry name" value="NERD"/>
    <property type="match status" value="1"/>
</dbReference>
<accession>A0AAV1BYF9</accession>
<proteinExistence type="predicted"/>
<dbReference type="PANTHER" id="PTHR35287">
    <property type="entry name" value="SI:ZFOS-911D5.4"/>
    <property type="match status" value="1"/>
</dbReference>
<dbReference type="AlphaFoldDB" id="A0AAV1BYF9"/>
<dbReference type="InterPro" id="IPR011528">
    <property type="entry name" value="NERD"/>
</dbReference>
<keyword evidence="4" id="KW-1185">Reference proteome</keyword>
<reference evidence="3" key="1">
    <citation type="submission" date="2023-03" db="EMBL/GenBank/DDBJ databases">
        <authorList>
            <person name="Julca I."/>
        </authorList>
    </citation>
    <scope>NUCLEOTIDE SEQUENCE</scope>
</reference>
<dbReference type="Proteomes" id="UP001161247">
    <property type="component" value="Unassembled WGS sequence"/>
</dbReference>
<dbReference type="EMBL" id="CATKSE010000001">
    <property type="protein sequence ID" value="CAI9087062.1"/>
    <property type="molecule type" value="Genomic_DNA"/>
</dbReference>
<comment type="caution">
    <text evidence="3">The sequence shown here is derived from an EMBL/GenBank/DDBJ whole genome shotgun (WGS) entry which is preliminary data.</text>
</comment>
<dbReference type="PANTHER" id="PTHR35287:SF1">
    <property type="entry name" value="SI:ZFOS-911D5.4"/>
    <property type="match status" value="1"/>
</dbReference>
<protein>
    <submittedName>
        <fullName evidence="3">OLC1v1021032C3</fullName>
    </submittedName>
</protein>